<dbReference type="AlphaFoldDB" id="A0AAD5ISE7"/>
<sequence length="84" mass="9290">MVTNDTFSIAEKAEGGQWPTQKEESNKSTSKGSGSRFDELGEKDTNMMSEDEQFVVTKARGKAVLLEITNYPGKQRDRSNSTPS</sequence>
<feature type="region of interest" description="Disordered" evidence="1">
    <location>
        <begin position="1"/>
        <end position="50"/>
    </location>
</feature>
<organism evidence="2 3">
    <name type="scientific">Acer negundo</name>
    <name type="common">Box elder</name>
    <dbReference type="NCBI Taxonomy" id="4023"/>
    <lineage>
        <taxon>Eukaryota</taxon>
        <taxon>Viridiplantae</taxon>
        <taxon>Streptophyta</taxon>
        <taxon>Embryophyta</taxon>
        <taxon>Tracheophyta</taxon>
        <taxon>Spermatophyta</taxon>
        <taxon>Magnoliopsida</taxon>
        <taxon>eudicotyledons</taxon>
        <taxon>Gunneridae</taxon>
        <taxon>Pentapetalae</taxon>
        <taxon>rosids</taxon>
        <taxon>malvids</taxon>
        <taxon>Sapindales</taxon>
        <taxon>Sapindaceae</taxon>
        <taxon>Hippocastanoideae</taxon>
        <taxon>Acereae</taxon>
        <taxon>Acer</taxon>
    </lineage>
</organism>
<comment type="caution">
    <text evidence="2">The sequence shown here is derived from an EMBL/GenBank/DDBJ whole genome shotgun (WGS) entry which is preliminary data.</text>
</comment>
<proteinExistence type="predicted"/>
<dbReference type="EMBL" id="JAJSOW010000103">
    <property type="protein sequence ID" value="KAI9175021.1"/>
    <property type="molecule type" value="Genomic_DNA"/>
</dbReference>
<feature type="compositionally biased region" description="Basic and acidic residues" evidence="1">
    <location>
        <begin position="36"/>
        <end position="45"/>
    </location>
</feature>
<evidence type="ECO:0000313" key="2">
    <source>
        <dbReference type="EMBL" id="KAI9175021.1"/>
    </source>
</evidence>
<protein>
    <submittedName>
        <fullName evidence="2">Uncharacterized protein</fullName>
    </submittedName>
</protein>
<accession>A0AAD5ISE7</accession>
<evidence type="ECO:0000313" key="3">
    <source>
        <dbReference type="Proteomes" id="UP001064489"/>
    </source>
</evidence>
<keyword evidence="3" id="KW-1185">Reference proteome</keyword>
<name>A0AAD5ISE7_ACENE</name>
<reference evidence="2" key="1">
    <citation type="journal article" date="2022" name="Plant J.">
        <title>Strategies of tolerance reflected in two North American maple genomes.</title>
        <authorList>
            <person name="McEvoy S.L."/>
            <person name="Sezen U.U."/>
            <person name="Trouern-Trend A."/>
            <person name="McMahon S.M."/>
            <person name="Schaberg P.G."/>
            <person name="Yang J."/>
            <person name="Wegrzyn J.L."/>
            <person name="Swenson N.G."/>
        </authorList>
    </citation>
    <scope>NUCLEOTIDE SEQUENCE</scope>
    <source>
        <strain evidence="2">91603</strain>
    </source>
</reference>
<dbReference type="Proteomes" id="UP001064489">
    <property type="component" value="Chromosome 8"/>
</dbReference>
<evidence type="ECO:0000256" key="1">
    <source>
        <dbReference type="SAM" id="MobiDB-lite"/>
    </source>
</evidence>
<gene>
    <name evidence="2" type="ORF">LWI28_026267</name>
</gene>
<reference evidence="2" key="2">
    <citation type="submission" date="2023-02" db="EMBL/GenBank/DDBJ databases">
        <authorList>
            <person name="Swenson N.G."/>
            <person name="Wegrzyn J.L."/>
            <person name="Mcevoy S.L."/>
        </authorList>
    </citation>
    <scope>NUCLEOTIDE SEQUENCE</scope>
    <source>
        <strain evidence="2">91603</strain>
        <tissue evidence="2">Leaf</tissue>
    </source>
</reference>